<name>A0A3P7JH78_STRVU</name>
<organism evidence="1 2">
    <name type="scientific">Strongylus vulgaris</name>
    <name type="common">Blood worm</name>
    <dbReference type="NCBI Taxonomy" id="40348"/>
    <lineage>
        <taxon>Eukaryota</taxon>
        <taxon>Metazoa</taxon>
        <taxon>Ecdysozoa</taxon>
        <taxon>Nematoda</taxon>
        <taxon>Chromadorea</taxon>
        <taxon>Rhabditida</taxon>
        <taxon>Rhabditina</taxon>
        <taxon>Rhabditomorpha</taxon>
        <taxon>Strongyloidea</taxon>
        <taxon>Strongylidae</taxon>
        <taxon>Strongylus</taxon>
    </lineage>
</organism>
<sequence length="73" mass="8665">MLYIDETQIAKQGSTEIDERLYTRWWNAVRDSMEDEGRPQTRYRTHAHAISAITESRLQRTTTQRQVITHTNT</sequence>
<dbReference type="EMBL" id="UYYB01095380">
    <property type="protein sequence ID" value="VDM75477.1"/>
    <property type="molecule type" value="Genomic_DNA"/>
</dbReference>
<proteinExistence type="predicted"/>
<dbReference type="AlphaFoldDB" id="A0A3P7JH78"/>
<dbReference type="Proteomes" id="UP000270094">
    <property type="component" value="Unassembled WGS sequence"/>
</dbReference>
<keyword evidence="2" id="KW-1185">Reference proteome</keyword>
<reference evidence="1 2" key="1">
    <citation type="submission" date="2018-11" db="EMBL/GenBank/DDBJ databases">
        <authorList>
            <consortium name="Pathogen Informatics"/>
        </authorList>
    </citation>
    <scope>NUCLEOTIDE SEQUENCE [LARGE SCALE GENOMIC DNA]</scope>
</reference>
<evidence type="ECO:0000313" key="1">
    <source>
        <dbReference type="EMBL" id="VDM75477.1"/>
    </source>
</evidence>
<protein>
    <submittedName>
        <fullName evidence="1">Uncharacterized protein</fullName>
    </submittedName>
</protein>
<gene>
    <name evidence="1" type="ORF">SVUK_LOCUS10475</name>
</gene>
<accession>A0A3P7JH78</accession>
<evidence type="ECO:0000313" key="2">
    <source>
        <dbReference type="Proteomes" id="UP000270094"/>
    </source>
</evidence>